<evidence type="ECO:0000256" key="2">
    <source>
        <dbReference type="ARBA" id="ARBA00023163"/>
    </source>
</evidence>
<dbReference type="AlphaFoldDB" id="A0A0C2FD00"/>
<name>A0A0C2FD00_9BILA</name>
<dbReference type="PANTHER" id="PTHR47630:SF8">
    <property type="entry name" value="NUCLEAR HORMONE RECEPTOR FAMILY MEMBER NHR-34"/>
    <property type="match status" value="1"/>
</dbReference>
<dbReference type="InterPro" id="IPR052499">
    <property type="entry name" value="C.elegans_NHRs"/>
</dbReference>
<reference evidence="5 6" key="1">
    <citation type="submission" date="2013-12" db="EMBL/GenBank/DDBJ databases">
        <title>Draft genome of the parsitic nematode Ancylostoma duodenale.</title>
        <authorList>
            <person name="Mitreva M."/>
        </authorList>
    </citation>
    <scope>NUCLEOTIDE SEQUENCE [LARGE SCALE GENOMIC DNA]</scope>
    <source>
        <strain evidence="5 6">Zhejiang</strain>
    </source>
</reference>
<dbReference type="InterPro" id="IPR000536">
    <property type="entry name" value="Nucl_hrmn_rcpt_lig-bd"/>
</dbReference>
<dbReference type="EMBL" id="KN790997">
    <property type="protein sequence ID" value="KIH42911.1"/>
    <property type="molecule type" value="Genomic_DNA"/>
</dbReference>
<dbReference type="Gene3D" id="1.10.565.10">
    <property type="entry name" value="Retinoid X Receptor"/>
    <property type="match status" value="1"/>
</dbReference>
<protein>
    <recommendedName>
        <fullName evidence="4">NR LBD domain-containing protein</fullName>
    </recommendedName>
</protein>
<sequence>ELSATDQYVLLRNRVVSVNWLCHTYKTFKSGCDGVALVNGSWYPRDKDLQKTLDPGCNHYFSILSEHLMQDLVFPMREMNMDEGEFCLLKVLILFRVGMLFSSGLLDAKECRCVSLNIWWARGPGCLVVPGFKVFAPAPVVDPHGMPTAGGLGPLR</sequence>
<feature type="non-terminal residue" evidence="5">
    <location>
        <position position="1"/>
    </location>
</feature>
<dbReference type="SUPFAM" id="SSF48508">
    <property type="entry name" value="Nuclear receptor ligand-binding domain"/>
    <property type="match status" value="1"/>
</dbReference>
<proteinExistence type="predicted"/>
<dbReference type="InterPro" id="IPR035500">
    <property type="entry name" value="NHR-like_dom_sf"/>
</dbReference>
<dbReference type="PANTHER" id="PTHR47630">
    <property type="entry name" value="NUCLEAR HORMONE RECEPTOR FAMILY-RELATED-RELATED"/>
    <property type="match status" value="1"/>
</dbReference>
<keyword evidence="3" id="KW-0675">Receptor</keyword>
<keyword evidence="1" id="KW-0805">Transcription regulation</keyword>
<evidence type="ECO:0000313" key="6">
    <source>
        <dbReference type="Proteomes" id="UP000054047"/>
    </source>
</evidence>
<evidence type="ECO:0000259" key="4">
    <source>
        <dbReference type="PROSITE" id="PS51843"/>
    </source>
</evidence>
<dbReference type="Pfam" id="PF00104">
    <property type="entry name" value="Hormone_recep"/>
    <property type="match status" value="1"/>
</dbReference>
<feature type="domain" description="NR LBD" evidence="4">
    <location>
        <begin position="1"/>
        <end position="156"/>
    </location>
</feature>
<dbReference type="Proteomes" id="UP000054047">
    <property type="component" value="Unassembled WGS sequence"/>
</dbReference>
<gene>
    <name evidence="5" type="ORF">ANCDUO_27098</name>
</gene>
<evidence type="ECO:0000256" key="1">
    <source>
        <dbReference type="ARBA" id="ARBA00023015"/>
    </source>
</evidence>
<accession>A0A0C2FD00</accession>
<evidence type="ECO:0000313" key="5">
    <source>
        <dbReference type="EMBL" id="KIH42911.1"/>
    </source>
</evidence>
<organism evidence="5 6">
    <name type="scientific">Ancylostoma duodenale</name>
    <dbReference type="NCBI Taxonomy" id="51022"/>
    <lineage>
        <taxon>Eukaryota</taxon>
        <taxon>Metazoa</taxon>
        <taxon>Ecdysozoa</taxon>
        <taxon>Nematoda</taxon>
        <taxon>Chromadorea</taxon>
        <taxon>Rhabditida</taxon>
        <taxon>Rhabditina</taxon>
        <taxon>Rhabditomorpha</taxon>
        <taxon>Strongyloidea</taxon>
        <taxon>Ancylostomatidae</taxon>
        <taxon>Ancylostomatinae</taxon>
        <taxon>Ancylostoma</taxon>
    </lineage>
</organism>
<evidence type="ECO:0000256" key="3">
    <source>
        <dbReference type="ARBA" id="ARBA00023170"/>
    </source>
</evidence>
<dbReference type="OrthoDB" id="5798272at2759"/>
<keyword evidence="6" id="KW-1185">Reference proteome</keyword>
<dbReference type="PROSITE" id="PS51843">
    <property type="entry name" value="NR_LBD"/>
    <property type="match status" value="1"/>
</dbReference>
<keyword evidence="2" id="KW-0804">Transcription</keyword>